<evidence type="ECO:0000313" key="4">
    <source>
        <dbReference type="Proteomes" id="UP000192917"/>
    </source>
</evidence>
<dbReference type="STRING" id="560819.SAMN05428998_102251"/>
<dbReference type="SUPFAM" id="SSF53448">
    <property type="entry name" value="Nucleotide-diphospho-sugar transferases"/>
    <property type="match status" value="1"/>
</dbReference>
<name>A0A1Y6BEC8_9PROT</name>
<dbReference type="GO" id="GO:0016740">
    <property type="term" value="F:transferase activity"/>
    <property type="evidence" value="ECO:0007669"/>
    <property type="project" value="UniProtKB-KW"/>
</dbReference>
<dbReference type="InterPro" id="IPR001173">
    <property type="entry name" value="Glyco_trans_2-like"/>
</dbReference>
<gene>
    <name evidence="3" type="ORF">SAMN05428998_102251</name>
</gene>
<reference evidence="3 4" key="1">
    <citation type="submission" date="2017-04" db="EMBL/GenBank/DDBJ databases">
        <authorList>
            <person name="Afonso C.L."/>
            <person name="Miller P.J."/>
            <person name="Scott M.A."/>
            <person name="Spackman E."/>
            <person name="Goraichik I."/>
            <person name="Dimitrov K.M."/>
            <person name="Suarez D.L."/>
            <person name="Swayne D.E."/>
        </authorList>
    </citation>
    <scope>NUCLEOTIDE SEQUENCE [LARGE SCALE GENOMIC DNA]</scope>
    <source>
        <strain evidence="3 4">USBA 355</strain>
    </source>
</reference>
<organism evidence="3 4">
    <name type="scientific">Tistlia consotensis USBA 355</name>
    <dbReference type="NCBI Taxonomy" id="560819"/>
    <lineage>
        <taxon>Bacteria</taxon>
        <taxon>Pseudomonadati</taxon>
        <taxon>Pseudomonadota</taxon>
        <taxon>Alphaproteobacteria</taxon>
        <taxon>Rhodospirillales</taxon>
        <taxon>Rhodovibrionaceae</taxon>
        <taxon>Tistlia</taxon>
    </lineage>
</organism>
<evidence type="ECO:0000259" key="2">
    <source>
        <dbReference type="Pfam" id="PF00535"/>
    </source>
</evidence>
<evidence type="ECO:0000313" key="3">
    <source>
        <dbReference type="EMBL" id="SME99206.1"/>
    </source>
</evidence>
<protein>
    <submittedName>
        <fullName evidence="3">Glycosyltransferase involved in cell wall bisynthesis</fullName>
    </submittedName>
</protein>
<dbReference type="PANTHER" id="PTHR43685:SF11">
    <property type="entry name" value="GLYCOSYLTRANSFERASE TAGX-RELATED"/>
    <property type="match status" value="1"/>
</dbReference>
<sequence>MTFAPRAAFGIPVYNHAHQLRRTLESILSQSFGDLGILVVDDCSTDETPQILAEYAALDPRLKVVRNERQHGYTRNAMKTWRLARESFPSIEYFAWGSDHDLWHPDWLRLLVAALDAAPEAPIAWSWYHRIGAEGEMIMSRREMLGRGGSADRTARVRYVGSGAAAGSCIYSLIRVPALERTSGLRLVLVPDRLLLAELAALGPFVEVPEYLWHRRYAGLASGARQRRSSFPGGAPLYTHLPVWAQHLAVLAQDWLLRGLGPPELSWPGRLRLLALYTLDNASIDRRRRDNRAAMKRRKQEARDRERAARKKTKAKEPTRDAA</sequence>
<dbReference type="AlphaFoldDB" id="A0A1Y6BEC8"/>
<dbReference type="EMBL" id="FWZX01000002">
    <property type="protein sequence ID" value="SME99206.1"/>
    <property type="molecule type" value="Genomic_DNA"/>
</dbReference>
<feature type="region of interest" description="Disordered" evidence="1">
    <location>
        <begin position="288"/>
        <end position="323"/>
    </location>
</feature>
<keyword evidence="4" id="KW-1185">Reference proteome</keyword>
<proteinExistence type="predicted"/>
<dbReference type="Pfam" id="PF00535">
    <property type="entry name" value="Glycos_transf_2"/>
    <property type="match status" value="1"/>
</dbReference>
<dbReference type="RefSeq" id="WP_085121320.1">
    <property type="nucleotide sequence ID" value="NZ_FWZX01000002.1"/>
</dbReference>
<keyword evidence="3" id="KW-0808">Transferase</keyword>
<dbReference type="CDD" id="cd00761">
    <property type="entry name" value="Glyco_tranf_GTA_type"/>
    <property type="match status" value="1"/>
</dbReference>
<dbReference type="InterPro" id="IPR029044">
    <property type="entry name" value="Nucleotide-diphossugar_trans"/>
</dbReference>
<dbReference type="PANTHER" id="PTHR43685">
    <property type="entry name" value="GLYCOSYLTRANSFERASE"/>
    <property type="match status" value="1"/>
</dbReference>
<feature type="domain" description="Glycosyltransferase 2-like" evidence="2">
    <location>
        <begin position="11"/>
        <end position="178"/>
    </location>
</feature>
<accession>A0A1Y6BEC8</accession>
<evidence type="ECO:0000256" key="1">
    <source>
        <dbReference type="SAM" id="MobiDB-lite"/>
    </source>
</evidence>
<dbReference type="InterPro" id="IPR050834">
    <property type="entry name" value="Glycosyltransf_2"/>
</dbReference>
<dbReference type="Gene3D" id="3.90.550.10">
    <property type="entry name" value="Spore Coat Polysaccharide Biosynthesis Protein SpsA, Chain A"/>
    <property type="match status" value="1"/>
</dbReference>
<dbReference type="Proteomes" id="UP000192917">
    <property type="component" value="Unassembled WGS sequence"/>
</dbReference>